<evidence type="ECO:0000259" key="7">
    <source>
        <dbReference type="Pfam" id="PF00425"/>
    </source>
</evidence>
<dbReference type="RefSeq" id="WP_259622253.1">
    <property type="nucleotide sequence ID" value="NZ_JANYMP010000003.1"/>
</dbReference>
<feature type="region of interest" description="Disordered" evidence="5">
    <location>
        <begin position="627"/>
        <end position="663"/>
    </location>
</feature>
<dbReference type="SUPFAM" id="SSF56322">
    <property type="entry name" value="ADC synthase"/>
    <property type="match status" value="1"/>
</dbReference>
<dbReference type="Gene3D" id="3.40.50.880">
    <property type="match status" value="1"/>
</dbReference>
<evidence type="ECO:0000256" key="2">
    <source>
        <dbReference type="ARBA" id="ARBA00022962"/>
    </source>
</evidence>
<dbReference type="EC" id="4.1.3.27" evidence="1"/>
<protein>
    <recommendedName>
        <fullName evidence="1">anthranilate synthase</fullName>
        <ecNumber evidence="1">4.1.3.27</ecNumber>
    </recommendedName>
</protein>
<feature type="domain" description="Chorismate-utilising enzyme C-terminal" evidence="7">
    <location>
        <begin position="113"/>
        <end position="370"/>
    </location>
</feature>
<proteinExistence type="predicted"/>
<dbReference type="InterPro" id="IPR017926">
    <property type="entry name" value="GATASE"/>
</dbReference>
<gene>
    <name evidence="8" type="ORF">NZH93_07715</name>
</gene>
<evidence type="ECO:0000256" key="5">
    <source>
        <dbReference type="SAM" id="MobiDB-lite"/>
    </source>
</evidence>
<dbReference type="InterPro" id="IPR006221">
    <property type="entry name" value="TrpG/PapA_dom"/>
</dbReference>
<evidence type="ECO:0000256" key="3">
    <source>
        <dbReference type="ARBA" id="ARBA00023239"/>
    </source>
</evidence>
<dbReference type="GO" id="GO:0004049">
    <property type="term" value="F:anthranilate synthase activity"/>
    <property type="evidence" value="ECO:0007669"/>
    <property type="project" value="UniProtKB-EC"/>
</dbReference>
<dbReference type="InterPro" id="IPR005801">
    <property type="entry name" value="ADC_synthase"/>
</dbReference>
<dbReference type="Pfam" id="PF00117">
    <property type="entry name" value="GATase"/>
    <property type="match status" value="1"/>
</dbReference>
<dbReference type="GO" id="GO:0000162">
    <property type="term" value="P:L-tryptophan biosynthetic process"/>
    <property type="evidence" value="ECO:0007669"/>
    <property type="project" value="TreeGrafter"/>
</dbReference>
<dbReference type="InterPro" id="IPR015890">
    <property type="entry name" value="Chorismate_C"/>
</dbReference>
<dbReference type="Proteomes" id="UP001141259">
    <property type="component" value="Unassembled WGS sequence"/>
</dbReference>
<evidence type="ECO:0000313" key="8">
    <source>
        <dbReference type="EMBL" id="MCS7476737.1"/>
    </source>
</evidence>
<dbReference type="PRINTS" id="PR00096">
    <property type="entry name" value="GATASE"/>
</dbReference>
<keyword evidence="3" id="KW-0456">Lyase</keyword>
<feature type="domain" description="Glutamine amidotransferase" evidence="6">
    <location>
        <begin position="432"/>
        <end position="613"/>
    </location>
</feature>
<accession>A0A9X2VIK1</accession>
<evidence type="ECO:0000313" key="9">
    <source>
        <dbReference type="Proteomes" id="UP001141259"/>
    </source>
</evidence>
<dbReference type="PANTHER" id="PTHR11236:SF49">
    <property type="entry name" value="ANTHRANILATE SYNTHASE COMPONENT 1"/>
    <property type="match status" value="1"/>
</dbReference>
<organism evidence="8 9">
    <name type="scientific">Umezawaea endophytica</name>
    <dbReference type="NCBI Taxonomy" id="1654476"/>
    <lineage>
        <taxon>Bacteria</taxon>
        <taxon>Bacillati</taxon>
        <taxon>Actinomycetota</taxon>
        <taxon>Actinomycetes</taxon>
        <taxon>Pseudonocardiales</taxon>
        <taxon>Pseudonocardiaceae</taxon>
        <taxon>Umezawaea</taxon>
    </lineage>
</organism>
<dbReference type="InterPro" id="IPR019999">
    <property type="entry name" value="Anth_synth_I-like"/>
</dbReference>
<dbReference type="AlphaFoldDB" id="A0A9X2VIK1"/>
<sequence length="663" mass="71271">MIPETGPFALLHRPGSGLDGDVEVLAGPVRRVDLLDGLGLDQAVAAGPDGHRSLVLMPYRQIVERGFDCPDDGEPLLVMDVLAQHRTPLADLVAELPTDVPEVEDLAFDVDDDAYGDAVDHVVRTEIEAGEGSNFVLARSLRGRFRDFDRSAALAVFRGLLTGESGAYWTFLVHTGDRYLVGSTPERHVRVHGDELGMNPISGTYRFPGHGSATRGLLRFLHDPKEVDELYMVVDEELKMMAALCDRDVLVSGPSLTWMSHVAHTGYHLSGRSDHPLAEVLRRTMFAPTVVGSPLENACRAVALHEPGGRGYYSGVLALVGRERGRRSLDSAILIRMADIGADGAVRVTTGSTIVRDSVPAAEAAETSAKAAGLLTAMTGGRTSTVDAPPQRAHEAVAEVLGARNDGVSGFWRSVAEQRVEDLRLRGVRVAVVDAEDDFASMLAYQLRSLGCAVRIVPWHRAATGIGDHDVLLLGPGPGAPDEHGNPKIAALRGIAEEALRSGRPLTAVCLGHQVVCDLLGMPIVRLPRPNQGRRIRVRLHDRERWAGFYNSFTALVGRGTPVLPGSGLPVRVDRDPDGAVLALRGPGLATAQFHAESFLTEDGPAVLRSVVLDALAPHPFDVRGEHVHEHAQSHRSPGGSPGPAPVPGELPHRRHRDHLQAR</sequence>
<reference evidence="8" key="1">
    <citation type="submission" date="2022-08" db="EMBL/GenBank/DDBJ databases">
        <authorList>
            <person name="Tistechok S."/>
            <person name="Samborskyy M."/>
            <person name="Roman I."/>
        </authorList>
    </citation>
    <scope>NUCLEOTIDE SEQUENCE</scope>
    <source>
        <strain evidence="8">DSM 103496</strain>
    </source>
</reference>
<dbReference type="PRINTS" id="PR00097">
    <property type="entry name" value="ANTSNTHASEII"/>
</dbReference>
<comment type="catalytic activity">
    <reaction evidence="4">
        <text>chorismate + L-glutamine = anthranilate + pyruvate + L-glutamate + H(+)</text>
        <dbReference type="Rhea" id="RHEA:21732"/>
        <dbReference type="ChEBI" id="CHEBI:15361"/>
        <dbReference type="ChEBI" id="CHEBI:15378"/>
        <dbReference type="ChEBI" id="CHEBI:16567"/>
        <dbReference type="ChEBI" id="CHEBI:29748"/>
        <dbReference type="ChEBI" id="CHEBI:29985"/>
        <dbReference type="ChEBI" id="CHEBI:58359"/>
        <dbReference type="EC" id="4.1.3.27"/>
    </reaction>
</comment>
<dbReference type="SUPFAM" id="SSF52317">
    <property type="entry name" value="Class I glutamine amidotransferase-like"/>
    <property type="match status" value="1"/>
</dbReference>
<dbReference type="CDD" id="cd01743">
    <property type="entry name" value="GATase1_Anthranilate_Synthase"/>
    <property type="match status" value="1"/>
</dbReference>
<dbReference type="PROSITE" id="PS51273">
    <property type="entry name" value="GATASE_TYPE_1"/>
    <property type="match status" value="1"/>
</dbReference>
<dbReference type="Pfam" id="PF00425">
    <property type="entry name" value="Chorismate_bind"/>
    <property type="match status" value="1"/>
</dbReference>
<dbReference type="InterPro" id="IPR029062">
    <property type="entry name" value="Class_I_gatase-like"/>
</dbReference>
<evidence type="ECO:0000256" key="4">
    <source>
        <dbReference type="ARBA" id="ARBA00047683"/>
    </source>
</evidence>
<dbReference type="Gene3D" id="3.60.120.10">
    <property type="entry name" value="Anthranilate synthase"/>
    <property type="match status" value="1"/>
</dbReference>
<name>A0A9X2VIK1_9PSEU</name>
<evidence type="ECO:0000259" key="6">
    <source>
        <dbReference type="Pfam" id="PF00117"/>
    </source>
</evidence>
<keyword evidence="2" id="KW-0315">Glutamine amidotransferase</keyword>
<keyword evidence="9" id="KW-1185">Reference proteome</keyword>
<dbReference type="EMBL" id="JANYMP010000003">
    <property type="protein sequence ID" value="MCS7476737.1"/>
    <property type="molecule type" value="Genomic_DNA"/>
</dbReference>
<evidence type="ECO:0000256" key="1">
    <source>
        <dbReference type="ARBA" id="ARBA00012266"/>
    </source>
</evidence>
<feature type="compositionally biased region" description="Basic residues" evidence="5">
    <location>
        <begin position="653"/>
        <end position="663"/>
    </location>
</feature>
<dbReference type="PANTHER" id="PTHR11236">
    <property type="entry name" value="AMINOBENZOATE/ANTHRANILATE SYNTHASE"/>
    <property type="match status" value="1"/>
</dbReference>
<comment type="caution">
    <text evidence="8">The sequence shown here is derived from an EMBL/GenBank/DDBJ whole genome shotgun (WGS) entry which is preliminary data.</text>
</comment>